<dbReference type="GO" id="GO:0005634">
    <property type="term" value="C:nucleus"/>
    <property type="evidence" value="ECO:0007669"/>
    <property type="project" value="UniProtKB-SubCell"/>
</dbReference>
<evidence type="ECO:0000256" key="7">
    <source>
        <dbReference type="SAM" id="MobiDB-lite"/>
    </source>
</evidence>
<evidence type="ECO:0000256" key="1">
    <source>
        <dbReference type="ARBA" id="ARBA00004123"/>
    </source>
</evidence>
<reference evidence="9" key="1">
    <citation type="submission" date="2020-11" db="EMBL/GenBank/DDBJ databases">
        <authorList>
            <consortium name="DOE Joint Genome Institute"/>
            <person name="Ahrendt S."/>
            <person name="Riley R."/>
            <person name="Andreopoulos W."/>
            <person name="Labutti K."/>
            <person name="Pangilinan J."/>
            <person name="Ruiz-Duenas F.J."/>
            <person name="Barrasa J.M."/>
            <person name="Sanchez-Garcia M."/>
            <person name="Camarero S."/>
            <person name="Miyauchi S."/>
            <person name="Serrano A."/>
            <person name="Linde D."/>
            <person name="Babiker R."/>
            <person name="Drula E."/>
            <person name="Ayuso-Fernandez I."/>
            <person name="Pacheco R."/>
            <person name="Padilla G."/>
            <person name="Ferreira P."/>
            <person name="Barriuso J."/>
            <person name="Kellner H."/>
            <person name="Castanera R."/>
            <person name="Alfaro M."/>
            <person name="Ramirez L."/>
            <person name="Pisabarro A.G."/>
            <person name="Kuo A."/>
            <person name="Tritt A."/>
            <person name="Lipzen A."/>
            <person name="He G."/>
            <person name="Yan M."/>
            <person name="Ng V."/>
            <person name="Cullen D."/>
            <person name="Martin F."/>
            <person name="Rosso M.-N."/>
            <person name="Henrissat B."/>
            <person name="Hibbett D."/>
            <person name="Martinez A.T."/>
            <person name="Grigoriev I.V."/>
        </authorList>
    </citation>
    <scope>NUCLEOTIDE SEQUENCE</scope>
    <source>
        <strain evidence="9">CBS 247.69</strain>
    </source>
</reference>
<evidence type="ECO:0000256" key="4">
    <source>
        <dbReference type="ARBA" id="ARBA00022833"/>
    </source>
</evidence>
<feature type="region of interest" description="Disordered" evidence="7">
    <location>
        <begin position="17"/>
        <end position="51"/>
    </location>
</feature>
<evidence type="ECO:0000256" key="3">
    <source>
        <dbReference type="ARBA" id="ARBA00022771"/>
    </source>
</evidence>
<protein>
    <recommendedName>
        <fullName evidence="8">C3H1-type domain-containing protein</fullName>
    </recommendedName>
</protein>
<feature type="domain" description="C3H1-type" evidence="8">
    <location>
        <begin position="1"/>
        <end position="25"/>
    </location>
</feature>
<keyword evidence="10" id="KW-1185">Reference proteome</keyword>
<dbReference type="SMART" id="SM00356">
    <property type="entry name" value="ZnF_C3H1"/>
    <property type="match status" value="1"/>
</dbReference>
<organism evidence="9 10">
    <name type="scientific">Collybia nuda</name>
    <dbReference type="NCBI Taxonomy" id="64659"/>
    <lineage>
        <taxon>Eukaryota</taxon>
        <taxon>Fungi</taxon>
        <taxon>Dikarya</taxon>
        <taxon>Basidiomycota</taxon>
        <taxon>Agaricomycotina</taxon>
        <taxon>Agaricomycetes</taxon>
        <taxon>Agaricomycetidae</taxon>
        <taxon>Agaricales</taxon>
        <taxon>Tricholomatineae</taxon>
        <taxon>Clitocybaceae</taxon>
        <taxon>Collybia</taxon>
    </lineage>
</organism>
<feature type="region of interest" description="Disordered" evidence="7">
    <location>
        <begin position="207"/>
        <end position="241"/>
    </location>
</feature>
<feature type="compositionally biased region" description="Polar residues" evidence="7">
    <location>
        <begin position="211"/>
        <end position="240"/>
    </location>
</feature>
<evidence type="ECO:0000256" key="5">
    <source>
        <dbReference type="ARBA" id="ARBA00023242"/>
    </source>
</evidence>
<dbReference type="AlphaFoldDB" id="A0A9P5XXE6"/>
<feature type="compositionally biased region" description="Polar residues" evidence="7">
    <location>
        <begin position="34"/>
        <end position="51"/>
    </location>
</feature>
<dbReference type="PANTHER" id="PTHR46527:SF1">
    <property type="entry name" value="NUCLEOPORIN NUP42"/>
    <property type="match status" value="1"/>
</dbReference>
<evidence type="ECO:0000259" key="8">
    <source>
        <dbReference type="PROSITE" id="PS50103"/>
    </source>
</evidence>
<dbReference type="Gene3D" id="4.10.1000.10">
    <property type="entry name" value="Zinc finger, CCCH-type"/>
    <property type="match status" value="1"/>
</dbReference>
<accession>A0A9P5XXE6</accession>
<keyword evidence="5" id="KW-0539">Nucleus</keyword>
<dbReference type="InterPro" id="IPR041367">
    <property type="entry name" value="Znf-CCCH_4"/>
</dbReference>
<comment type="caution">
    <text evidence="9">The sequence shown here is derived from an EMBL/GenBank/DDBJ whole genome shotgun (WGS) entry which is preliminary data.</text>
</comment>
<evidence type="ECO:0000256" key="6">
    <source>
        <dbReference type="PROSITE-ProRule" id="PRU00723"/>
    </source>
</evidence>
<comment type="subcellular location">
    <subcellularLocation>
        <location evidence="1">Nucleus</location>
    </subcellularLocation>
</comment>
<dbReference type="Proteomes" id="UP000807353">
    <property type="component" value="Unassembled WGS sequence"/>
</dbReference>
<sequence>MAVCTFFLRGQCKFGDKCRNDHPPGEQRQGGFGSQTWSNPNRTNNAGASNSKLPLPFSMDVMKSDLTPLMDKPLWPLSSYGPAKHEPILLGGLDESPEELRFRANTATQSGNTNEYTTYETNKIAAAEQVFANARNNLAQAFETASKQSAHSALFAANGTSSNTTTTSAFGTSSAFGASASTPSAFGSTTATPSTFGGGSTFGQSAFGQSTFGQTTTPATSAFGQPSQPTSVFGQPTSAQPPKKVDMVAAFAKLQSAYKPNTTPYDQQLPPNYMQLIPPAALDAFQSQKFEWGKVPDWIPPLELR</sequence>
<dbReference type="InterPro" id="IPR051767">
    <property type="entry name" value="Nucleoporin_NUP42"/>
</dbReference>
<dbReference type="PROSITE" id="PS50103">
    <property type="entry name" value="ZF_C3H1"/>
    <property type="match status" value="1"/>
</dbReference>
<keyword evidence="2 6" id="KW-0479">Metal-binding</keyword>
<dbReference type="PANTHER" id="PTHR46527">
    <property type="entry name" value="NUCLEOPORIN-LIKE PROTEIN 2"/>
    <property type="match status" value="1"/>
</dbReference>
<evidence type="ECO:0000256" key="2">
    <source>
        <dbReference type="ARBA" id="ARBA00022723"/>
    </source>
</evidence>
<evidence type="ECO:0000313" key="10">
    <source>
        <dbReference type="Proteomes" id="UP000807353"/>
    </source>
</evidence>
<feature type="zinc finger region" description="C3H1-type" evidence="6">
    <location>
        <begin position="1"/>
        <end position="25"/>
    </location>
</feature>
<keyword evidence="3 6" id="KW-0863">Zinc-finger</keyword>
<evidence type="ECO:0000313" key="9">
    <source>
        <dbReference type="EMBL" id="KAF9458474.1"/>
    </source>
</evidence>
<dbReference type="InterPro" id="IPR000571">
    <property type="entry name" value="Znf_CCCH"/>
</dbReference>
<dbReference type="GO" id="GO:0008270">
    <property type="term" value="F:zinc ion binding"/>
    <property type="evidence" value="ECO:0007669"/>
    <property type="project" value="UniProtKB-KW"/>
</dbReference>
<gene>
    <name evidence="9" type="ORF">BDZ94DRAFT_1226234</name>
</gene>
<name>A0A9P5XXE6_9AGAR</name>
<keyword evidence="4 6" id="KW-0862">Zinc</keyword>
<dbReference type="OrthoDB" id="20729at2759"/>
<proteinExistence type="predicted"/>
<dbReference type="EMBL" id="MU150339">
    <property type="protein sequence ID" value="KAF9458474.1"/>
    <property type="molecule type" value="Genomic_DNA"/>
</dbReference>
<dbReference type="Pfam" id="PF18044">
    <property type="entry name" value="zf-CCCH_4"/>
    <property type="match status" value="1"/>
</dbReference>